<reference evidence="2" key="1">
    <citation type="submission" date="2023-07" db="EMBL/GenBank/DDBJ databases">
        <title>Genomic characterization of faba bean (Vicia faba) microsymbionts in Mexican soils.</title>
        <authorList>
            <person name="Rivera Orduna F.N."/>
            <person name="Guevara-Luna J."/>
            <person name="Yan J."/>
            <person name="Arroyo-Herrera I."/>
            <person name="Li Y."/>
            <person name="Vasquez-Murrieta M.S."/>
            <person name="Wang E.T."/>
        </authorList>
    </citation>
    <scope>NUCLEOTIDE SEQUENCE [LARGE SCALE GENOMIC DNA]</scope>
    <source>
        <strain evidence="2">CH6</strain>
    </source>
</reference>
<sequence length="282" mass="31651">MVILIKESEGLVFDARKADGSPFTEEDYQASRRETTAERATAPTLFKICAEGDSWVNILWPLSGVQGYNQTFVDIIEEDGRFFINNIGWPGDTFESIVEKEQFRAPIQSGIFDFFILSGGGNDFLGGGSLVKFIKPFASVPASSDPKDYIDRARLTEIFAEVKRGYVSIIQKVSVWSPATEILLQGYDYAIPRPGGQWMGTPFASLGYSLSDPLPARIIHLVVDAFYELLDDVRQVRPRVHIMNNRNQLQGHWHDELHPDKVAATKVGSAYIDEMFRLRPVA</sequence>
<dbReference type="AlphaFoldDB" id="A0AAW8NXF6"/>
<dbReference type="GO" id="GO:0016788">
    <property type="term" value="F:hydrolase activity, acting on ester bonds"/>
    <property type="evidence" value="ECO:0007669"/>
    <property type="project" value="UniProtKB-ARBA"/>
</dbReference>
<proteinExistence type="predicted"/>
<accession>A0AAW8NXF6</accession>
<organism evidence="1 2">
    <name type="scientific">Rhizobium redzepovicii</name>
    <dbReference type="NCBI Taxonomy" id="2867518"/>
    <lineage>
        <taxon>Bacteria</taxon>
        <taxon>Pseudomonadati</taxon>
        <taxon>Pseudomonadota</taxon>
        <taxon>Alphaproteobacteria</taxon>
        <taxon>Hyphomicrobiales</taxon>
        <taxon>Rhizobiaceae</taxon>
        <taxon>Rhizobium/Agrobacterium group</taxon>
        <taxon>Rhizobium</taxon>
    </lineage>
</organism>
<evidence type="ECO:0008006" key="3">
    <source>
        <dbReference type="Google" id="ProtNLM"/>
    </source>
</evidence>
<protein>
    <recommendedName>
        <fullName evidence="3">SGNH hydrolase-type esterase domain-containing protein</fullName>
    </recommendedName>
</protein>
<dbReference type="SUPFAM" id="SSF52266">
    <property type="entry name" value="SGNH hydrolase"/>
    <property type="match status" value="1"/>
</dbReference>
<comment type="caution">
    <text evidence="1">The sequence shown here is derived from an EMBL/GenBank/DDBJ whole genome shotgun (WGS) entry which is preliminary data.</text>
</comment>
<gene>
    <name evidence="1" type="ORF">RJJ37_06835</name>
</gene>
<dbReference type="RefSeq" id="WP_310807116.1">
    <property type="nucleotide sequence ID" value="NZ_JAVLSH010000002.1"/>
</dbReference>
<dbReference type="InterPro" id="IPR036514">
    <property type="entry name" value="SGNH_hydro_sf"/>
</dbReference>
<evidence type="ECO:0000313" key="2">
    <source>
        <dbReference type="Proteomes" id="UP001269402"/>
    </source>
</evidence>
<name>A0AAW8NXF6_9HYPH</name>
<keyword evidence="2" id="KW-1185">Reference proteome</keyword>
<dbReference type="Gene3D" id="3.40.50.1110">
    <property type="entry name" value="SGNH hydrolase"/>
    <property type="match status" value="1"/>
</dbReference>
<evidence type="ECO:0000313" key="1">
    <source>
        <dbReference type="EMBL" id="MDR9759350.1"/>
    </source>
</evidence>
<dbReference type="Proteomes" id="UP001269402">
    <property type="component" value="Unassembled WGS sequence"/>
</dbReference>
<dbReference type="EMBL" id="JAVLSH010000002">
    <property type="protein sequence ID" value="MDR9759350.1"/>
    <property type="molecule type" value="Genomic_DNA"/>
</dbReference>